<dbReference type="EMBL" id="CAKKNE010000003">
    <property type="protein sequence ID" value="CAH0370159.1"/>
    <property type="molecule type" value="Genomic_DNA"/>
</dbReference>
<dbReference type="Proteomes" id="UP000789595">
    <property type="component" value="Unassembled WGS sequence"/>
</dbReference>
<dbReference type="SMART" id="SM00333">
    <property type="entry name" value="TUDOR"/>
    <property type="match status" value="2"/>
</dbReference>
<dbReference type="SMART" id="SM00513">
    <property type="entry name" value="SAP"/>
    <property type="match status" value="1"/>
</dbReference>
<evidence type="ECO:0000256" key="1">
    <source>
        <dbReference type="SAM" id="MobiDB-lite"/>
    </source>
</evidence>
<evidence type="ECO:0000256" key="2">
    <source>
        <dbReference type="SAM" id="SignalP"/>
    </source>
</evidence>
<organism evidence="5 6">
    <name type="scientific">Pelagomonas calceolata</name>
    <dbReference type="NCBI Taxonomy" id="35677"/>
    <lineage>
        <taxon>Eukaryota</taxon>
        <taxon>Sar</taxon>
        <taxon>Stramenopiles</taxon>
        <taxon>Ochrophyta</taxon>
        <taxon>Pelagophyceae</taxon>
        <taxon>Pelagomonadales</taxon>
        <taxon>Pelagomonadaceae</taxon>
        <taxon>Pelagomonas</taxon>
    </lineage>
</organism>
<keyword evidence="2" id="KW-0732">Signal</keyword>
<dbReference type="InterPro" id="IPR003034">
    <property type="entry name" value="SAP_dom"/>
</dbReference>
<gene>
    <name evidence="5" type="ORF">PECAL_3P00270</name>
</gene>
<accession>A0A8J2SPC3</accession>
<feature type="domain" description="SAP" evidence="4">
    <location>
        <begin position="1357"/>
        <end position="1391"/>
    </location>
</feature>
<name>A0A8J2SPC3_9STRA</name>
<feature type="domain" description="Tudor" evidence="3">
    <location>
        <begin position="753"/>
        <end position="809"/>
    </location>
</feature>
<feature type="compositionally biased region" description="Acidic residues" evidence="1">
    <location>
        <begin position="1394"/>
        <end position="1419"/>
    </location>
</feature>
<feature type="region of interest" description="Disordered" evidence="1">
    <location>
        <begin position="602"/>
        <end position="681"/>
    </location>
</feature>
<keyword evidence="6" id="KW-1185">Reference proteome</keyword>
<evidence type="ECO:0000259" key="4">
    <source>
        <dbReference type="SMART" id="SM00513"/>
    </source>
</evidence>
<feature type="compositionally biased region" description="Low complexity" evidence="1">
    <location>
        <begin position="649"/>
        <end position="666"/>
    </location>
</feature>
<feature type="signal peptide" evidence="2">
    <location>
        <begin position="1"/>
        <end position="15"/>
    </location>
</feature>
<dbReference type="Gene3D" id="1.10.720.30">
    <property type="entry name" value="SAP domain"/>
    <property type="match status" value="1"/>
</dbReference>
<feature type="chain" id="PRO_5035312943" description="Tudor domain-containing protein" evidence="2">
    <location>
        <begin position="16"/>
        <end position="1473"/>
    </location>
</feature>
<dbReference type="InterPro" id="IPR002999">
    <property type="entry name" value="Tudor"/>
</dbReference>
<feature type="compositionally biased region" description="Low complexity" evidence="1">
    <location>
        <begin position="416"/>
        <end position="430"/>
    </location>
</feature>
<feature type="region of interest" description="Disordered" evidence="1">
    <location>
        <begin position="223"/>
        <end position="264"/>
    </location>
</feature>
<feature type="compositionally biased region" description="Basic and acidic residues" evidence="1">
    <location>
        <begin position="248"/>
        <end position="263"/>
    </location>
</feature>
<reference evidence="5" key="1">
    <citation type="submission" date="2021-11" db="EMBL/GenBank/DDBJ databases">
        <authorList>
            <consortium name="Genoscope - CEA"/>
            <person name="William W."/>
        </authorList>
    </citation>
    <scope>NUCLEOTIDE SEQUENCE</scope>
</reference>
<dbReference type="Pfam" id="PF02037">
    <property type="entry name" value="SAP"/>
    <property type="match status" value="1"/>
</dbReference>
<feature type="domain" description="Tudor" evidence="3">
    <location>
        <begin position="1420"/>
        <end position="1473"/>
    </location>
</feature>
<feature type="compositionally biased region" description="Basic and acidic residues" evidence="1">
    <location>
        <begin position="393"/>
        <end position="402"/>
    </location>
</feature>
<feature type="region of interest" description="Disordered" evidence="1">
    <location>
        <begin position="376"/>
        <end position="430"/>
    </location>
</feature>
<evidence type="ECO:0008006" key="7">
    <source>
        <dbReference type="Google" id="ProtNLM"/>
    </source>
</evidence>
<proteinExistence type="predicted"/>
<evidence type="ECO:0000259" key="3">
    <source>
        <dbReference type="SMART" id="SM00333"/>
    </source>
</evidence>
<sequence>MRRFLAFALAGTAHALPSPARNLPLVGATMSTTIPSGTDSEATPGELDAFAQNFFGFDSMAALWQFNWCPWQPALEDAFAYVVATWEAESQAEFHSWCLSWLPDAALPFHWAEYLGVSFTPWDSVWDVFTSWFYSSSPSDNDISGEMVALDHAGDPVVGYVVAVNPDRQTCVVLFGDTSVGRDVSVCSLIVLPTVASEPVADAAALGSSEDLETTRRYQTVGETSVGHDVPSTGLVAKPTAGASGPAADRDAPGSAGDPKETRGGWTPWIFRDAPYLFSRVRRLIVDPETGEPTRVVAHGHVEAYLPASTSNFYDDDGKPAALWRVRFTSSPIKGDSEDLELHEVEEALVTPQSVSADTEFIVRAVRRLDLNDEGADGRVGAVASPNLGEDDDRLRDGHDAALQDTYTGAGHGRAHAGAAGAATSSPGATDAAASNLHRAAAAAAGTGASDAIDADAGTCDADAFWFARAMEPDVDWSSSASLRAFVLKHDVWPCMGHPLREPMLEAIAALEGVNPDITFSDSAALVPTVGAAEGVGVTAAIGTAARSCLDLAYGAASCCASAAFSCCSAAVSYVSDACTCFFGVLPNGAAKTAVDATPSADGAAASETSYPGDGGATAEPGAAVTEAGGVDGHQPFQPPEGEGDEYCETPTKEPAAAATEEPAAANVATGDVAEGRDRAQAETEAIAGLTTLSCGDGAPAMPHDGFVFQTVTERPRRPRQSLALPAPLPPVDGADELQTSFTASDDCADELQCPVLGQCVEVLWDPDGKYYRCKFTAFDGKDVTILYDNGDEETVALAGLVYNPLDSQADVDGAASPSSEESQALERFRLLTKDEKYGPKNRKEVEELAKIQQKLESFLNDENYLLDDLDGFKLGLLFTGGRYKVRCVPPEGGGALETYKAIVERLRDGPKVKSSKGVALSKRPARLAHVLEEAGMDPDTEVTKDNAEEILAAFVEATGGPRFEHEGDDLYLFVSRCGYLTIRTPLRPLASAKTDDDLAYSSGLTWSEYFREARRRSGDARVAAGKPRWPPSDSCGKATEAIKSDFACDLKGMCVAGMKEQAYDRLMSYRGTEPKPLDQLSDRGPEGAIKFICRAVIDGDTIGASDAEGRTSGGHSYYHTMAVLARRASDVEPKLIVRLSSADLPSVWCEETERMQPQELAVAKAGELDDAFCDVEAELGAGGALVAWGGGDRRYLTEHMLGRDEDVVIVDAMYAVRCMLGMTGRGEFPTTHGLALAGATDAFSTSIKFLGEILCPAEGPFGHINRDGLRHHDPEYDAGVALEATIECARAYVRRLNGEASCGPWPPVAPFTRDPDSAYSRRLTREREDRALVRAATAAAGAGAPAAPLTKDEVESPSFTVAKLRAALAARDLPTDGLMAELRARLLEALEEDEVSEDDVENFEPYESESDDSTEEEVGQGIVGDRVEVVWDGDGKYYPGVITACDGEEATILYDNGEEETVALAGLVFNFL</sequence>
<dbReference type="InterPro" id="IPR036361">
    <property type="entry name" value="SAP_dom_sf"/>
</dbReference>
<comment type="caution">
    <text evidence="5">The sequence shown here is derived from an EMBL/GenBank/DDBJ whole genome shotgun (WGS) entry which is preliminary data.</text>
</comment>
<evidence type="ECO:0000313" key="6">
    <source>
        <dbReference type="Proteomes" id="UP000789595"/>
    </source>
</evidence>
<dbReference type="Gene3D" id="2.30.30.140">
    <property type="match status" value="1"/>
</dbReference>
<dbReference type="CDD" id="cd04508">
    <property type="entry name" value="Tudor_SF"/>
    <property type="match status" value="1"/>
</dbReference>
<evidence type="ECO:0000313" key="5">
    <source>
        <dbReference type="EMBL" id="CAH0370159.1"/>
    </source>
</evidence>
<feature type="region of interest" description="Disordered" evidence="1">
    <location>
        <begin position="1394"/>
        <end position="1423"/>
    </location>
</feature>
<protein>
    <recommendedName>
        <fullName evidence="7">Tudor domain-containing protein</fullName>
    </recommendedName>
</protein>
<dbReference type="CDD" id="cd20404">
    <property type="entry name" value="Tudor_Agenet_AtEML-like"/>
    <property type="match status" value="1"/>
</dbReference>